<evidence type="ECO:0000313" key="3">
    <source>
        <dbReference type="Proteomes" id="UP001222325"/>
    </source>
</evidence>
<proteinExistence type="predicted"/>
<organism evidence="2 3">
    <name type="scientific">Mycena belliarum</name>
    <dbReference type="NCBI Taxonomy" id="1033014"/>
    <lineage>
        <taxon>Eukaryota</taxon>
        <taxon>Fungi</taxon>
        <taxon>Dikarya</taxon>
        <taxon>Basidiomycota</taxon>
        <taxon>Agaricomycotina</taxon>
        <taxon>Agaricomycetes</taxon>
        <taxon>Agaricomycetidae</taxon>
        <taxon>Agaricales</taxon>
        <taxon>Marasmiineae</taxon>
        <taxon>Mycenaceae</taxon>
        <taxon>Mycena</taxon>
    </lineage>
</organism>
<accession>A0AAD6XT09</accession>
<reference evidence="2" key="1">
    <citation type="submission" date="2023-03" db="EMBL/GenBank/DDBJ databases">
        <title>Massive genome expansion in bonnet fungi (Mycena s.s.) driven by repeated elements and novel gene families across ecological guilds.</title>
        <authorList>
            <consortium name="Lawrence Berkeley National Laboratory"/>
            <person name="Harder C.B."/>
            <person name="Miyauchi S."/>
            <person name="Viragh M."/>
            <person name="Kuo A."/>
            <person name="Thoen E."/>
            <person name="Andreopoulos B."/>
            <person name="Lu D."/>
            <person name="Skrede I."/>
            <person name="Drula E."/>
            <person name="Henrissat B."/>
            <person name="Morin E."/>
            <person name="Kohler A."/>
            <person name="Barry K."/>
            <person name="LaButti K."/>
            <person name="Morin E."/>
            <person name="Salamov A."/>
            <person name="Lipzen A."/>
            <person name="Mereny Z."/>
            <person name="Hegedus B."/>
            <person name="Baldrian P."/>
            <person name="Stursova M."/>
            <person name="Weitz H."/>
            <person name="Taylor A."/>
            <person name="Grigoriev I.V."/>
            <person name="Nagy L.G."/>
            <person name="Martin F."/>
            <person name="Kauserud H."/>
        </authorList>
    </citation>
    <scope>NUCLEOTIDE SEQUENCE</scope>
    <source>
        <strain evidence="2">CBHHK173m</strain>
    </source>
</reference>
<dbReference type="AlphaFoldDB" id="A0AAD6XT09"/>
<evidence type="ECO:0000256" key="1">
    <source>
        <dbReference type="SAM" id="MobiDB-lite"/>
    </source>
</evidence>
<evidence type="ECO:0000313" key="2">
    <source>
        <dbReference type="EMBL" id="KAJ7085215.1"/>
    </source>
</evidence>
<feature type="region of interest" description="Disordered" evidence="1">
    <location>
        <begin position="331"/>
        <end position="361"/>
    </location>
</feature>
<keyword evidence="3" id="KW-1185">Reference proteome</keyword>
<dbReference type="InterPro" id="IPR037129">
    <property type="entry name" value="XPA_sf"/>
</dbReference>
<name>A0AAD6XT09_9AGAR</name>
<dbReference type="Gene3D" id="3.90.530.10">
    <property type="entry name" value="XPA C-terminal domain"/>
    <property type="match status" value="1"/>
</dbReference>
<feature type="region of interest" description="Disordered" evidence="1">
    <location>
        <begin position="1"/>
        <end position="39"/>
    </location>
</feature>
<comment type="caution">
    <text evidence="2">The sequence shown here is derived from an EMBL/GenBank/DDBJ whole genome shotgun (WGS) entry which is preliminary data.</text>
</comment>
<dbReference type="CDD" id="cd21075">
    <property type="entry name" value="DBD_XPA-like"/>
    <property type="match status" value="1"/>
</dbReference>
<dbReference type="Proteomes" id="UP001222325">
    <property type="component" value="Unassembled WGS sequence"/>
</dbReference>
<protein>
    <submittedName>
        <fullName evidence="2">Uncharacterized protein</fullName>
    </submittedName>
</protein>
<gene>
    <name evidence="2" type="ORF">B0H15DRAFT_783273</name>
</gene>
<sequence length="361" mass="40945">MPKNESSLHKSLQYRGRGKAISRTSTSSTPPWRKSNIPRSRTISRTMALQQYKLEPSDLDGLPFTESPVAIGSDVNLKVSLYSERMVERVAWVKHGGPVAFQSYLDSLRNDYLHVHPLGVWEFHHPRTYSQTAATIPRLRGKSPLPVLTITPHILQAPFLTLQREFQSINCAWLWAAATRVLSFPTDIATFSGSLTPAEKATALRALLDIARTYPPRPASPPPVPDSTEHTLLRTVLARAPSLADRTRGKLVLHEFFGGRRIWLWDAEYMDQVFSALVALITRHGCGDEGWMRARWEVYDSFSKNLQGLSYRNRLWYDGASDWLRGRMESPGEHAVTTRQDNTSDLGRRYNSMLPNQSYQV</sequence>
<dbReference type="EMBL" id="JARJCN010000035">
    <property type="protein sequence ID" value="KAJ7085215.1"/>
    <property type="molecule type" value="Genomic_DNA"/>
</dbReference>